<keyword evidence="1" id="KW-0812">Transmembrane</keyword>
<evidence type="ECO:0000259" key="2">
    <source>
        <dbReference type="Pfam" id="PF26616"/>
    </source>
</evidence>
<evidence type="ECO:0000313" key="4">
    <source>
        <dbReference type="Proteomes" id="UP001175261"/>
    </source>
</evidence>
<comment type="caution">
    <text evidence="3">The sequence shown here is derived from an EMBL/GenBank/DDBJ whole genome shotgun (WGS) entry which is preliminary data.</text>
</comment>
<dbReference type="Pfam" id="PF26616">
    <property type="entry name" value="CorA-like"/>
    <property type="match status" value="1"/>
</dbReference>
<dbReference type="Gene3D" id="1.20.58.340">
    <property type="entry name" value="Magnesium transport protein CorA, transmembrane region"/>
    <property type="match status" value="1"/>
</dbReference>
<name>A0AA39GHX7_SARSR</name>
<keyword evidence="1" id="KW-0472">Membrane</keyword>
<feature type="domain" description="CorA-like transporter" evidence="2">
    <location>
        <begin position="1"/>
        <end position="156"/>
    </location>
</feature>
<dbReference type="AlphaFoldDB" id="A0AA39GHX7"/>
<reference evidence="3" key="1">
    <citation type="submission" date="2022-10" db="EMBL/GenBank/DDBJ databases">
        <title>Determination and structural analysis of whole genome sequence of Sarocladium strictum F4-1.</title>
        <authorList>
            <person name="Hu L."/>
            <person name="Jiang Y."/>
        </authorList>
    </citation>
    <scope>NUCLEOTIDE SEQUENCE</scope>
    <source>
        <strain evidence="3">F4-1</strain>
    </source>
</reference>
<evidence type="ECO:0000256" key="1">
    <source>
        <dbReference type="SAM" id="Phobius"/>
    </source>
</evidence>
<feature type="transmembrane region" description="Helical" evidence="1">
    <location>
        <begin position="386"/>
        <end position="411"/>
    </location>
</feature>
<dbReference type="Proteomes" id="UP001175261">
    <property type="component" value="Unassembled WGS sequence"/>
</dbReference>
<gene>
    <name evidence="3" type="ORF">NLU13_3920</name>
</gene>
<keyword evidence="1" id="KW-1133">Transmembrane helix</keyword>
<feature type="transmembrane region" description="Helical" evidence="1">
    <location>
        <begin position="431"/>
        <end position="455"/>
    </location>
</feature>
<accession>A0AA39GHX7</accession>
<dbReference type="EMBL" id="JAPDFR010000003">
    <property type="protein sequence ID" value="KAK0387675.1"/>
    <property type="molecule type" value="Genomic_DNA"/>
</dbReference>
<evidence type="ECO:0000313" key="3">
    <source>
        <dbReference type="EMBL" id="KAK0387675.1"/>
    </source>
</evidence>
<protein>
    <recommendedName>
        <fullName evidence="2">CorA-like transporter domain-containing protein</fullName>
    </recommendedName>
</protein>
<sequence length="483" mass="55501">MPKFLDFVFTFKPRETPHSQAWLRCEDDFGPINQRDTNSGIQPSDTRIQHCFNILGIEPDKKNPGAWLQRQVAAYHTFDLLNGTIFWIIMKGDDTIKDRMQQNTDKVAKSQSGNYSSAHGSFAEALREHLLLLSWGVENWSPHLESLEQICEQYTKVTRYPRIQELVDDTPIRRLRDRAATMESYASPSIHSSEQDNNVKHRVRHMLEPALRRAASSFNVLPRRETTNTDIQMMRLKDDQLELDSLVSFHNLQKISSLVNRIHDSISLIDQNSRVFADIRTRYSELEESALFKTCTKDLEQKARMKSAIDSFVTAVRQLEGQLDSFRDRLHTLLRRAEQADDMYDHIFQARNTRTTEFFAAAANESADSMQKCTEEMQLKTISMHVITIFTLIFLPGTFVATMFSSGIITFGNEGSSGFGPNLGDWEVRVAGLKLFFLICVPLLALTLSIWALSYTWQRRKATIREFLRRYSTAKADSEGVHV</sequence>
<dbReference type="InterPro" id="IPR058257">
    <property type="entry name" value="CorA-like_dom"/>
</dbReference>
<keyword evidence="4" id="KW-1185">Reference proteome</keyword>
<organism evidence="3 4">
    <name type="scientific">Sarocladium strictum</name>
    <name type="common">Black bundle disease fungus</name>
    <name type="synonym">Acremonium strictum</name>
    <dbReference type="NCBI Taxonomy" id="5046"/>
    <lineage>
        <taxon>Eukaryota</taxon>
        <taxon>Fungi</taxon>
        <taxon>Dikarya</taxon>
        <taxon>Ascomycota</taxon>
        <taxon>Pezizomycotina</taxon>
        <taxon>Sordariomycetes</taxon>
        <taxon>Hypocreomycetidae</taxon>
        <taxon>Hypocreales</taxon>
        <taxon>Sarocladiaceae</taxon>
        <taxon>Sarocladium</taxon>
    </lineage>
</organism>
<proteinExistence type="predicted"/>